<feature type="non-terminal residue" evidence="2">
    <location>
        <position position="1"/>
    </location>
</feature>
<organism evidence="2 3">
    <name type="scientific">Chitinophaga chungangae</name>
    <dbReference type="NCBI Taxonomy" id="2821488"/>
    <lineage>
        <taxon>Bacteria</taxon>
        <taxon>Pseudomonadati</taxon>
        <taxon>Bacteroidota</taxon>
        <taxon>Chitinophagia</taxon>
        <taxon>Chitinophagales</taxon>
        <taxon>Chitinophagaceae</taxon>
        <taxon>Chitinophaga</taxon>
    </lineage>
</organism>
<evidence type="ECO:0000313" key="3">
    <source>
        <dbReference type="Proteomes" id="UP000679126"/>
    </source>
</evidence>
<feature type="region of interest" description="Disordered" evidence="1">
    <location>
        <begin position="78"/>
        <end position="111"/>
    </location>
</feature>
<feature type="compositionally biased region" description="Basic and acidic residues" evidence="1">
    <location>
        <begin position="8"/>
        <end position="17"/>
    </location>
</feature>
<proteinExistence type="predicted"/>
<sequence>EAAAKAAAEAEAKRTGEEEAQMDEVVAVDFEAVEAEIARNSVEDEIVAVDYEAAEAEIARNSIEDEVVAIDYEALKPEEPSVYEPEPEEEEIVVPSEAQPEGPGLALPKADPETPLVKVATDEDVEDDTAAPAAAADETPIRIHPMDTPVEETVLTFQPLYTEDYFAYKKLKDPITAEKMTEKAAAEMRSFTDWLREIKDNFAGKSSRDWYHQQLHKLYEDDDPEVTERVEKMAIQSITLNDDIVSETLAEIWVRQHQPEKAIGIYQKLSLLNPGKNAYFAQRINELKQQLTDNNK</sequence>
<evidence type="ECO:0000256" key="1">
    <source>
        <dbReference type="SAM" id="MobiDB-lite"/>
    </source>
</evidence>
<accession>A0ABS3YG81</accession>
<evidence type="ECO:0008006" key="4">
    <source>
        <dbReference type="Google" id="ProtNLM"/>
    </source>
</evidence>
<dbReference type="Proteomes" id="UP000679126">
    <property type="component" value="Unassembled WGS sequence"/>
</dbReference>
<name>A0ABS3YG81_9BACT</name>
<gene>
    <name evidence="2" type="ORF">J7I43_15785</name>
</gene>
<evidence type="ECO:0000313" key="2">
    <source>
        <dbReference type="EMBL" id="MBO9153689.1"/>
    </source>
</evidence>
<feature type="region of interest" description="Disordered" evidence="1">
    <location>
        <begin position="1"/>
        <end position="22"/>
    </location>
</feature>
<reference evidence="3" key="1">
    <citation type="submission" date="2021-03" db="EMBL/GenBank/DDBJ databases">
        <title>Assistant Professor.</title>
        <authorList>
            <person name="Huq M.A."/>
        </authorList>
    </citation>
    <scope>NUCLEOTIDE SEQUENCE [LARGE SCALE GENOMIC DNA]</scope>
    <source>
        <strain evidence="3">MAH-28</strain>
    </source>
</reference>
<protein>
    <recommendedName>
        <fullName evidence="4">Tetratricopeptide repeat protein</fullName>
    </recommendedName>
</protein>
<comment type="caution">
    <text evidence="2">The sequence shown here is derived from an EMBL/GenBank/DDBJ whole genome shotgun (WGS) entry which is preliminary data.</text>
</comment>
<dbReference type="EMBL" id="JAGHKP010000003">
    <property type="protein sequence ID" value="MBO9153689.1"/>
    <property type="molecule type" value="Genomic_DNA"/>
</dbReference>
<keyword evidence="3" id="KW-1185">Reference proteome</keyword>